<dbReference type="SUPFAM" id="SSF49599">
    <property type="entry name" value="TRAF domain-like"/>
    <property type="match status" value="2"/>
</dbReference>
<organism evidence="2 3">
    <name type="scientific">Populus alba x Populus x berolinensis</name>
    <dbReference type="NCBI Taxonomy" id="444605"/>
    <lineage>
        <taxon>Eukaryota</taxon>
        <taxon>Viridiplantae</taxon>
        <taxon>Streptophyta</taxon>
        <taxon>Embryophyta</taxon>
        <taxon>Tracheophyta</taxon>
        <taxon>Spermatophyta</taxon>
        <taxon>Magnoliopsida</taxon>
        <taxon>eudicotyledons</taxon>
        <taxon>Gunneridae</taxon>
        <taxon>Pentapetalae</taxon>
        <taxon>rosids</taxon>
        <taxon>fabids</taxon>
        <taxon>Malpighiales</taxon>
        <taxon>Salicaceae</taxon>
        <taxon>Saliceae</taxon>
        <taxon>Populus</taxon>
    </lineage>
</organism>
<dbReference type="AlphaFoldDB" id="A0AAD6R7E7"/>
<comment type="caution">
    <text evidence="2">The sequence shown here is derived from an EMBL/GenBank/DDBJ whole genome shotgun (WGS) entry which is preliminary data.</text>
</comment>
<accession>A0AAD6R7E7</accession>
<dbReference type="Pfam" id="PF22486">
    <property type="entry name" value="MATH_2"/>
    <property type="match status" value="2"/>
</dbReference>
<dbReference type="CDD" id="cd00121">
    <property type="entry name" value="MATH"/>
    <property type="match status" value="2"/>
</dbReference>
<reference evidence="2" key="1">
    <citation type="journal article" date="2023" name="Mol. Ecol. Resour.">
        <title>Chromosome-level genome assembly of a triploid poplar Populus alba 'Berolinensis'.</title>
        <authorList>
            <person name="Chen S."/>
            <person name="Yu Y."/>
            <person name="Wang X."/>
            <person name="Wang S."/>
            <person name="Zhang T."/>
            <person name="Zhou Y."/>
            <person name="He R."/>
            <person name="Meng N."/>
            <person name="Wang Y."/>
            <person name="Liu W."/>
            <person name="Liu Z."/>
            <person name="Liu J."/>
            <person name="Guo Q."/>
            <person name="Huang H."/>
            <person name="Sederoff R.R."/>
            <person name="Wang G."/>
            <person name="Qu G."/>
            <person name="Chen S."/>
        </authorList>
    </citation>
    <scope>NUCLEOTIDE SEQUENCE</scope>
    <source>
        <strain evidence="2">SC-2020</strain>
    </source>
</reference>
<dbReference type="GO" id="GO:0016787">
    <property type="term" value="F:hydrolase activity"/>
    <property type="evidence" value="ECO:0007669"/>
    <property type="project" value="UniProtKB-KW"/>
</dbReference>
<dbReference type="SMART" id="SM00061">
    <property type="entry name" value="MATH"/>
    <property type="match status" value="2"/>
</dbReference>
<name>A0AAD6R7E7_9ROSI</name>
<evidence type="ECO:0000313" key="3">
    <source>
        <dbReference type="Proteomes" id="UP001164929"/>
    </source>
</evidence>
<dbReference type="InterPro" id="IPR002083">
    <property type="entry name" value="MATH/TRAF_dom"/>
</dbReference>
<dbReference type="EMBL" id="JAQIZT010000003">
    <property type="protein sequence ID" value="KAJ7003754.1"/>
    <property type="molecule type" value="Genomic_DNA"/>
</dbReference>
<feature type="domain" description="MATH" evidence="1">
    <location>
        <begin position="184"/>
        <end position="311"/>
    </location>
</feature>
<evidence type="ECO:0000259" key="1">
    <source>
        <dbReference type="PROSITE" id="PS50144"/>
    </source>
</evidence>
<dbReference type="PANTHER" id="PTHR46162:SF40">
    <property type="entry name" value="TRAF-LIKE FAMILY PROTEIN"/>
    <property type="match status" value="1"/>
</dbReference>
<dbReference type="InterPro" id="IPR008974">
    <property type="entry name" value="TRAF-like"/>
</dbReference>
<dbReference type="PROSITE" id="PS50144">
    <property type="entry name" value="MATH"/>
    <property type="match status" value="2"/>
</dbReference>
<sequence length="413" mass="47347">MAPEPVMEVKIPPRVDLAEITRSTRDLPPAHYTFKIENFSLLANAKIDNVESGDFQAGSYKWRLRLYPNGNKKNNGDGHISLYLAFSNSNALPFGWEVNVNFRLFVYNQIQDNYLTIQYAKGRVRRFHGMKTELGFDQLIPLTVFNDESKGYLIDDRCIFGAEIFVIKPTGKGECLTLVKQPVIDTYTWKIQHFSALDQESYKSQVFSFGGHKWALLVYPKGNSTEKGKSLSIYLVMEDFETLPCGRTTYAEYMLRVRDQLFGKHIEKKASFHFSNSIKDWGHLNFMSLDDVNALPKGFLVNDTLAVEEVWHIYLLTVKGNMINDRNKGSLTGNSVIKPESSQQHNFSFYQRGEGEKGVMETEGRGFTDLYRNSSEELFLKSLMETSIGMPVPTMEMLGFKNLSQNFRTDKWL</sequence>
<dbReference type="PANTHER" id="PTHR46162">
    <property type="entry name" value="TRAF-LIKE FAMILY PROTEIN"/>
    <property type="match status" value="1"/>
</dbReference>
<protein>
    <submittedName>
        <fullName evidence="2">Ubiquitin carboxyl-terminal hydrolase 12-like</fullName>
    </submittedName>
</protein>
<dbReference type="Gene3D" id="2.60.210.10">
    <property type="entry name" value="Apoptosis, Tumor Necrosis Factor Receptor Associated Protein 2, Chain A"/>
    <property type="match status" value="2"/>
</dbReference>
<dbReference type="Proteomes" id="UP001164929">
    <property type="component" value="Chromosome 3"/>
</dbReference>
<keyword evidence="2" id="KW-0378">Hydrolase</keyword>
<proteinExistence type="predicted"/>
<feature type="domain" description="MATH" evidence="1">
    <location>
        <begin position="29"/>
        <end position="164"/>
    </location>
</feature>
<keyword evidence="3" id="KW-1185">Reference proteome</keyword>
<evidence type="ECO:0000313" key="2">
    <source>
        <dbReference type="EMBL" id="KAJ7003754.1"/>
    </source>
</evidence>
<gene>
    <name evidence="2" type="ORF">NC653_008839</name>
</gene>